<dbReference type="GO" id="GO:0006284">
    <property type="term" value="P:base-excision repair"/>
    <property type="evidence" value="ECO:0007669"/>
    <property type="project" value="InterPro"/>
</dbReference>
<dbReference type="InterPro" id="IPR011034">
    <property type="entry name" value="Formyl_transferase-like_C_sf"/>
</dbReference>
<dbReference type="CDD" id="cd00540">
    <property type="entry name" value="AAG"/>
    <property type="match status" value="1"/>
</dbReference>
<dbReference type="GO" id="GO:0003677">
    <property type="term" value="F:DNA binding"/>
    <property type="evidence" value="ECO:0007669"/>
    <property type="project" value="InterPro"/>
</dbReference>
<proteinExistence type="inferred from homology"/>
<sequence>MNATPKRLTADFFRRDTLKVARELLGKTLVRAFNNGELRYYRITETEAYCGQEDLACHASKGRTKRTEIMFHPGGLVYVYLIYGQYWLLNFVTEDKDQASAVLIRGLEGFNGPGRLGRELQLDQTFYGEDLTHSPRLWLEDAPIPKQLQTTPRVGIDYAGEPWTSHPWRFCLINQ</sequence>
<protein>
    <recommendedName>
        <fullName evidence="5">Putative 3-methyladenine DNA glycosylase</fullName>
        <ecNumber evidence="5">3.2.2.-</ecNumber>
    </recommendedName>
</protein>
<dbReference type="RefSeq" id="WP_093917958.1">
    <property type="nucleotide sequence ID" value="NZ_FONW01000001.1"/>
</dbReference>
<dbReference type="EC" id="3.2.2.-" evidence="5"/>
<comment type="similarity">
    <text evidence="1 5">Belongs to the DNA glycosylase MPG family.</text>
</comment>
<dbReference type="InterPro" id="IPR036995">
    <property type="entry name" value="MPG_sf"/>
</dbReference>
<dbReference type="Proteomes" id="UP000198964">
    <property type="component" value="Unassembled WGS sequence"/>
</dbReference>
<keyword evidence="3 5" id="KW-0378">Hydrolase</keyword>
<keyword evidence="4 5" id="KW-0234">DNA repair</keyword>
<accession>A0A1I2ARN9</accession>
<evidence type="ECO:0000256" key="2">
    <source>
        <dbReference type="ARBA" id="ARBA00022763"/>
    </source>
</evidence>
<evidence type="ECO:0000256" key="3">
    <source>
        <dbReference type="ARBA" id="ARBA00022801"/>
    </source>
</evidence>
<dbReference type="Pfam" id="PF02245">
    <property type="entry name" value="Pur_DNA_glyco"/>
    <property type="match status" value="2"/>
</dbReference>
<dbReference type="GO" id="GO:0003905">
    <property type="term" value="F:alkylbase DNA N-glycosylase activity"/>
    <property type="evidence" value="ECO:0007669"/>
    <property type="project" value="InterPro"/>
</dbReference>
<dbReference type="STRING" id="655355.SAMN05216283_101205"/>
<evidence type="ECO:0000256" key="1">
    <source>
        <dbReference type="ARBA" id="ARBA00009232"/>
    </source>
</evidence>
<keyword evidence="2 5" id="KW-0227">DNA damage</keyword>
<dbReference type="InterPro" id="IPR003180">
    <property type="entry name" value="MPG"/>
</dbReference>
<dbReference type="SUPFAM" id="SSF50486">
    <property type="entry name" value="FMT C-terminal domain-like"/>
    <property type="match status" value="1"/>
</dbReference>
<evidence type="ECO:0000256" key="5">
    <source>
        <dbReference type="HAMAP-Rule" id="MF_00527"/>
    </source>
</evidence>
<dbReference type="PANTHER" id="PTHR10429">
    <property type="entry name" value="DNA-3-METHYLADENINE GLYCOSYLASE"/>
    <property type="match status" value="1"/>
</dbReference>
<evidence type="ECO:0000313" key="7">
    <source>
        <dbReference type="Proteomes" id="UP000198964"/>
    </source>
</evidence>
<evidence type="ECO:0000313" key="6">
    <source>
        <dbReference type="EMBL" id="SFE46675.1"/>
    </source>
</evidence>
<dbReference type="EMBL" id="FONW01000001">
    <property type="protein sequence ID" value="SFE46675.1"/>
    <property type="molecule type" value="Genomic_DNA"/>
</dbReference>
<dbReference type="Gene3D" id="3.10.300.10">
    <property type="entry name" value="Methylpurine-DNA glycosylase (MPG)"/>
    <property type="match status" value="2"/>
</dbReference>
<dbReference type="HAMAP" id="MF_00527">
    <property type="entry name" value="3MGH"/>
    <property type="match status" value="1"/>
</dbReference>
<name>A0A1I2ARN9_9BACT</name>
<dbReference type="PANTHER" id="PTHR10429:SF0">
    <property type="entry name" value="DNA-3-METHYLADENINE GLYCOSYLASE"/>
    <property type="match status" value="1"/>
</dbReference>
<reference evidence="6 7" key="1">
    <citation type="submission" date="2016-10" db="EMBL/GenBank/DDBJ databases">
        <authorList>
            <person name="de Groot N.N."/>
        </authorList>
    </citation>
    <scope>NUCLEOTIDE SEQUENCE [LARGE SCALE GENOMIC DNA]</scope>
    <source>
        <strain evidence="6 7">CGMCC 1.9156</strain>
    </source>
</reference>
<dbReference type="AlphaFoldDB" id="A0A1I2ARN9"/>
<keyword evidence="7" id="KW-1185">Reference proteome</keyword>
<organism evidence="6 7">
    <name type="scientific">Sunxiuqinia elliptica</name>
    <dbReference type="NCBI Taxonomy" id="655355"/>
    <lineage>
        <taxon>Bacteria</taxon>
        <taxon>Pseudomonadati</taxon>
        <taxon>Bacteroidota</taxon>
        <taxon>Bacteroidia</taxon>
        <taxon>Marinilabiliales</taxon>
        <taxon>Prolixibacteraceae</taxon>
        <taxon>Sunxiuqinia</taxon>
    </lineage>
</organism>
<evidence type="ECO:0000256" key="4">
    <source>
        <dbReference type="ARBA" id="ARBA00023204"/>
    </source>
</evidence>
<gene>
    <name evidence="6" type="ORF">SAMN05216283_101205</name>
</gene>